<dbReference type="SUPFAM" id="SSF88713">
    <property type="entry name" value="Glycoside hydrolase/deacetylase"/>
    <property type="match status" value="1"/>
</dbReference>
<dbReference type="InterPro" id="IPR011330">
    <property type="entry name" value="Glyco_hydro/deAcase_b/a-brl"/>
</dbReference>
<dbReference type="InterPro" id="IPR002509">
    <property type="entry name" value="NODB_dom"/>
</dbReference>
<dbReference type="RefSeq" id="WP_009581954.1">
    <property type="nucleotide sequence ID" value="NZ_AMZN01000070.1"/>
</dbReference>
<proteinExistence type="predicted"/>
<dbReference type="OrthoDB" id="9812065at2"/>
<dbReference type="Gene3D" id="3.20.20.370">
    <property type="entry name" value="Glycoside hydrolase/deacetylase"/>
    <property type="match status" value="1"/>
</dbReference>
<feature type="domain" description="NodB homology" evidence="3">
    <location>
        <begin position="26"/>
        <end position="205"/>
    </location>
</feature>
<protein>
    <submittedName>
        <fullName evidence="4">Polysaccharide deacetylase</fullName>
    </submittedName>
</protein>
<evidence type="ECO:0000259" key="3">
    <source>
        <dbReference type="PROSITE" id="PS51677"/>
    </source>
</evidence>
<evidence type="ECO:0000256" key="1">
    <source>
        <dbReference type="ARBA" id="ARBA00022723"/>
    </source>
</evidence>
<dbReference type="AlphaFoldDB" id="L8JPZ7"/>
<gene>
    <name evidence="4" type="ORF">C900_04804</name>
</gene>
<organism evidence="4 5">
    <name type="scientific">Fulvivirga imtechensis AK7</name>
    <dbReference type="NCBI Taxonomy" id="1237149"/>
    <lineage>
        <taxon>Bacteria</taxon>
        <taxon>Pseudomonadati</taxon>
        <taxon>Bacteroidota</taxon>
        <taxon>Cytophagia</taxon>
        <taxon>Cytophagales</taxon>
        <taxon>Fulvivirgaceae</taxon>
        <taxon>Fulvivirga</taxon>
    </lineage>
</organism>
<sequence length="207" mass="24336">MFLHKTPTVIRWLYPQLKWTVPTDEKIIHLTFDDGPIPGITDFILDSLWEHQANATFFCVGDNLQKHPQIAKRAINEGHLLANHTYNHLNGWDTNTCEYLQNIEKCTEQLLQLGQKKKLLRPPYGKIRREQISRLKMEYDIIMWDVLSGDYSRKIDPQSCLQNSIKATRPGSIVLFHDNIKAEKNLKYTLPRYLQHFKRAGYQFKTL</sequence>
<dbReference type="eggNOG" id="COG0726">
    <property type="taxonomic scope" value="Bacteria"/>
</dbReference>
<keyword evidence="5" id="KW-1185">Reference proteome</keyword>
<comment type="caution">
    <text evidence="4">The sequence shown here is derived from an EMBL/GenBank/DDBJ whole genome shotgun (WGS) entry which is preliminary data.</text>
</comment>
<reference evidence="4 5" key="1">
    <citation type="submission" date="2012-12" db="EMBL/GenBank/DDBJ databases">
        <title>Genome assembly of Fulvivirga imtechensis AK7.</title>
        <authorList>
            <person name="Nupur N."/>
            <person name="Khatri I."/>
            <person name="Kumar R."/>
            <person name="Subramanian S."/>
            <person name="Pinnaka A."/>
        </authorList>
    </citation>
    <scope>NUCLEOTIDE SEQUENCE [LARGE SCALE GENOMIC DNA]</scope>
    <source>
        <strain evidence="4 5">AK7</strain>
    </source>
</reference>
<dbReference type="GO" id="GO:0016020">
    <property type="term" value="C:membrane"/>
    <property type="evidence" value="ECO:0007669"/>
    <property type="project" value="TreeGrafter"/>
</dbReference>
<keyword evidence="1" id="KW-0479">Metal-binding</keyword>
<dbReference type="PATRIC" id="fig|1237149.3.peg.4272"/>
<dbReference type="EMBL" id="AMZN01000070">
    <property type="protein sequence ID" value="ELR69579.1"/>
    <property type="molecule type" value="Genomic_DNA"/>
</dbReference>
<evidence type="ECO:0000313" key="5">
    <source>
        <dbReference type="Proteomes" id="UP000011135"/>
    </source>
</evidence>
<evidence type="ECO:0000313" key="4">
    <source>
        <dbReference type="EMBL" id="ELR69579.1"/>
    </source>
</evidence>
<dbReference type="GO" id="GO:0005975">
    <property type="term" value="P:carbohydrate metabolic process"/>
    <property type="evidence" value="ECO:0007669"/>
    <property type="project" value="InterPro"/>
</dbReference>
<dbReference type="PROSITE" id="PS51677">
    <property type="entry name" value="NODB"/>
    <property type="match status" value="1"/>
</dbReference>
<accession>L8JPZ7</accession>
<dbReference type="STRING" id="1237149.C900_04804"/>
<dbReference type="Pfam" id="PF01522">
    <property type="entry name" value="Polysacc_deac_1"/>
    <property type="match status" value="1"/>
</dbReference>
<dbReference type="Proteomes" id="UP000011135">
    <property type="component" value="Unassembled WGS sequence"/>
</dbReference>
<keyword evidence="2" id="KW-0378">Hydrolase</keyword>
<name>L8JPZ7_9BACT</name>
<dbReference type="CDD" id="cd10917">
    <property type="entry name" value="CE4_NodB_like_6s_7s"/>
    <property type="match status" value="1"/>
</dbReference>
<dbReference type="PANTHER" id="PTHR10587:SF133">
    <property type="entry name" value="CHITIN DEACETYLASE 1-RELATED"/>
    <property type="match status" value="1"/>
</dbReference>
<evidence type="ECO:0000256" key="2">
    <source>
        <dbReference type="ARBA" id="ARBA00022801"/>
    </source>
</evidence>
<dbReference type="GO" id="GO:0046872">
    <property type="term" value="F:metal ion binding"/>
    <property type="evidence" value="ECO:0007669"/>
    <property type="project" value="UniProtKB-KW"/>
</dbReference>
<dbReference type="GO" id="GO:0016810">
    <property type="term" value="F:hydrolase activity, acting on carbon-nitrogen (but not peptide) bonds"/>
    <property type="evidence" value="ECO:0007669"/>
    <property type="project" value="InterPro"/>
</dbReference>
<dbReference type="InterPro" id="IPR050248">
    <property type="entry name" value="Polysacc_deacetylase_ArnD"/>
</dbReference>
<dbReference type="PANTHER" id="PTHR10587">
    <property type="entry name" value="GLYCOSYL TRANSFERASE-RELATED"/>
    <property type="match status" value="1"/>
</dbReference>